<dbReference type="Pfam" id="PF22615">
    <property type="entry name" value="IPMS_D2"/>
    <property type="match status" value="1"/>
</dbReference>
<dbReference type="PROSITE" id="PS00816">
    <property type="entry name" value="AIPM_HOMOCIT_SYNTH_2"/>
    <property type="match status" value="1"/>
</dbReference>
<name>A0A5C3QIM8_9AGAR</name>
<keyword evidence="6" id="KW-0100">Branched-chain amino acid biosynthesis</keyword>
<feature type="region of interest" description="Disordered" evidence="7">
    <location>
        <begin position="645"/>
        <end position="665"/>
    </location>
</feature>
<keyword evidence="10" id="KW-1185">Reference proteome</keyword>
<feature type="region of interest" description="Disordered" evidence="7">
    <location>
        <begin position="741"/>
        <end position="774"/>
    </location>
</feature>
<dbReference type="PANTHER" id="PTHR46911">
    <property type="match status" value="1"/>
</dbReference>
<dbReference type="InterPro" id="IPR013709">
    <property type="entry name" value="2-isopropylmalate_synth_dimer"/>
</dbReference>
<dbReference type="SMART" id="SM00917">
    <property type="entry name" value="LeuA_dimer"/>
    <property type="match status" value="2"/>
</dbReference>
<reference evidence="9 10" key="1">
    <citation type="journal article" date="2019" name="Nat. Ecol. Evol.">
        <title>Megaphylogeny resolves global patterns of mushroom evolution.</title>
        <authorList>
            <person name="Varga T."/>
            <person name="Krizsan K."/>
            <person name="Foldi C."/>
            <person name="Dima B."/>
            <person name="Sanchez-Garcia M."/>
            <person name="Sanchez-Ramirez S."/>
            <person name="Szollosi G.J."/>
            <person name="Szarkandi J.G."/>
            <person name="Papp V."/>
            <person name="Albert L."/>
            <person name="Andreopoulos W."/>
            <person name="Angelini C."/>
            <person name="Antonin V."/>
            <person name="Barry K.W."/>
            <person name="Bougher N.L."/>
            <person name="Buchanan P."/>
            <person name="Buyck B."/>
            <person name="Bense V."/>
            <person name="Catcheside P."/>
            <person name="Chovatia M."/>
            <person name="Cooper J."/>
            <person name="Damon W."/>
            <person name="Desjardin D."/>
            <person name="Finy P."/>
            <person name="Geml J."/>
            <person name="Haridas S."/>
            <person name="Hughes K."/>
            <person name="Justo A."/>
            <person name="Karasinski D."/>
            <person name="Kautmanova I."/>
            <person name="Kiss B."/>
            <person name="Kocsube S."/>
            <person name="Kotiranta H."/>
            <person name="LaButti K.M."/>
            <person name="Lechner B.E."/>
            <person name="Liimatainen K."/>
            <person name="Lipzen A."/>
            <person name="Lukacs Z."/>
            <person name="Mihaltcheva S."/>
            <person name="Morgado L.N."/>
            <person name="Niskanen T."/>
            <person name="Noordeloos M.E."/>
            <person name="Ohm R.A."/>
            <person name="Ortiz-Santana B."/>
            <person name="Ovrebo C."/>
            <person name="Racz N."/>
            <person name="Riley R."/>
            <person name="Savchenko A."/>
            <person name="Shiryaev A."/>
            <person name="Soop K."/>
            <person name="Spirin V."/>
            <person name="Szebenyi C."/>
            <person name="Tomsovsky M."/>
            <person name="Tulloss R.E."/>
            <person name="Uehling J."/>
            <person name="Grigoriev I.V."/>
            <person name="Vagvolgyi C."/>
            <person name="Papp T."/>
            <person name="Martin F.M."/>
            <person name="Miettinen O."/>
            <person name="Hibbett D.S."/>
            <person name="Nagy L.G."/>
        </authorList>
    </citation>
    <scope>NUCLEOTIDE SEQUENCE [LARGE SCALE GENOMIC DNA]</scope>
    <source>
        <strain evidence="9 10">CBS 309.79</strain>
    </source>
</reference>
<evidence type="ECO:0000256" key="4">
    <source>
        <dbReference type="ARBA" id="ARBA00022605"/>
    </source>
</evidence>
<evidence type="ECO:0000256" key="5">
    <source>
        <dbReference type="ARBA" id="ARBA00022679"/>
    </source>
</evidence>
<dbReference type="SUPFAM" id="SSF89000">
    <property type="entry name" value="post-HMGL domain-like"/>
    <property type="match status" value="1"/>
</dbReference>
<dbReference type="InterPro" id="IPR002034">
    <property type="entry name" value="AIPM/Hcit_synth_CS"/>
</dbReference>
<dbReference type="Pfam" id="PF00682">
    <property type="entry name" value="HMGL-like"/>
    <property type="match status" value="1"/>
</dbReference>
<dbReference type="SUPFAM" id="SSF51569">
    <property type="entry name" value="Aldolase"/>
    <property type="match status" value="1"/>
</dbReference>
<dbReference type="AlphaFoldDB" id="A0A5C3QIM8"/>
<feature type="compositionally biased region" description="Polar residues" evidence="7">
    <location>
        <begin position="758"/>
        <end position="767"/>
    </location>
</feature>
<dbReference type="GO" id="GO:0003852">
    <property type="term" value="F:2-isopropylmalate synthase activity"/>
    <property type="evidence" value="ECO:0007669"/>
    <property type="project" value="UniProtKB-EC"/>
</dbReference>
<accession>A0A5C3QIM8</accession>
<dbReference type="PROSITE" id="PS50991">
    <property type="entry name" value="PYR_CT"/>
    <property type="match status" value="1"/>
</dbReference>
<dbReference type="EMBL" id="ML178825">
    <property type="protein sequence ID" value="TFL01367.1"/>
    <property type="molecule type" value="Genomic_DNA"/>
</dbReference>
<dbReference type="EC" id="2.3.3.13" evidence="3"/>
<feature type="compositionally biased region" description="Low complexity" evidence="7">
    <location>
        <begin position="741"/>
        <end position="757"/>
    </location>
</feature>
<feature type="domain" description="Pyruvate carboxyltransferase" evidence="8">
    <location>
        <begin position="33"/>
        <end position="313"/>
    </location>
</feature>
<comment type="catalytic activity">
    <reaction evidence="1">
        <text>3-methyl-2-oxobutanoate + acetyl-CoA + H2O = (2S)-2-isopropylmalate + CoA + H(+)</text>
        <dbReference type="Rhea" id="RHEA:21524"/>
        <dbReference type="ChEBI" id="CHEBI:1178"/>
        <dbReference type="ChEBI" id="CHEBI:11851"/>
        <dbReference type="ChEBI" id="CHEBI:15377"/>
        <dbReference type="ChEBI" id="CHEBI:15378"/>
        <dbReference type="ChEBI" id="CHEBI:57287"/>
        <dbReference type="ChEBI" id="CHEBI:57288"/>
        <dbReference type="EC" id="2.3.3.13"/>
    </reaction>
</comment>
<evidence type="ECO:0000256" key="3">
    <source>
        <dbReference type="ARBA" id="ARBA00012973"/>
    </source>
</evidence>
<evidence type="ECO:0000256" key="7">
    <source>
        <dbReference type="SAM" id="MobiDB-lite"/>
    </source>
</evidence>
<evidence type="ECO:0000259" key="8">
    <source>
        <dbReference type="PROSITE" id="PS50991"/>
    </source>
</evidence>
<evidence type="ECO:0000313" key="10">
    <source>
        <dbReference type="Proteomes" id="UP000305067"/>
    </source>
</evidence>
<dbReference type="InterPro" id="IPR013785">
    <property type="entry name" value="Aldolase_TIM"/>
</dbReference>
<dbReference type="PROSITE" id="PS00815">
    <property type="entry name" value="AIPM_HOMOCIT_SYNTH_1"/>
    <property type="match status" value="1"/>
</dbReference>
<dbReference type="GO" id="GO:0009098">
    <property type="term" value="P:L-leucine biosynthetic process"/>
    <property type="evidence" value="ECO:0007669"/>
    <property type="project" value="InterPro"/>
</dbReference>
<dbReference type="PANTHER" id="PTHR46911:SF1">
    <property type="entry name" value="2-ISOPROPYLMALATE SYNTHASE"/>
    <property type="match status" value="1"/>
</dbReference>
<keyword evidence="4" id="KW-0028">Amino-acid biosynthesis</keyword>
<dbReference type="InterPro" id="IPR039371">
    <property type="entry name" value="LeuA_N_DRE-TIM"/>
</dbReference>
<protein>
    <recommendedName>
        <fullName evidence="3">2-isopropylmalate synthase</fullName>
        <ecNumber evidence="3">2.3.3.13</ecNumber>
    </recommendedName>
</protein>
<evidence type="ECO:0000256" key="6">
    <source>
        <dbReference type="ARBA" id="ARBA00023304"/>
    </source>
</evidence>
<keyword evidence="5" id="KW-0808">Transferase</keyword>
<dbReference type="InterPro" id="IPR054692">
    <property type="entry name" value="LeuA-like_post-cat"/>
</dbReference>
<dbReference type="InterPro" id="IPR036230">
    <property type="entry name" value="LeuA_allosteric_dom_sf"/>
</dbReference>
<dbReference type="CDD" id="cd07942">
    <property type="entry name" value="DRE_TIM_LeuA"/>
    <property type="match status" value="1"/>
</dbReference>
<dbReference type="NCBIfam" id="NF002991">
    <property type="entry name" value="PRK03739.1"/>
    <property type="match status" value="1"/>
</dbReference>
<dbReference type="STRING" id="1884261.A0A5C3QIM8"/>
<dbReference type="OrthoDB" id="418791at2759"/>
<proteinExistence type="inferred from homology"/>
<evidence type="ECO:0000313" key="9">
    <source>
        <dbReference type="EMBL" id="TFL01367.1"/>
    </source>
</evidence>
<dbReference type="Pfam" id="PF08502">
    <property type="entry name" value="LeuA_dimer"/>
    <property type="match status" value="2"/>
</dbReference>
<dbReference type="Proteomes" id="UP000305067">
    <property type="component" value="Unassembled WGS sequence"/>
</dbReference>
<dbReference type="Gene3D" id="3.20.20.70">
    <property type="entry name" value="Aldolase class I"/>
    <property type="match status" value="1"/>
</dbReference>
<organism evidence="9 10">
    <name type="scientific">Pterulicium gracile</name>
    <dbReference type="NCBI Taxonomy" id="1884261"/>
    <lineage>
        <taxon>Eukaryota</taxon>
        <taxon>Fungi</taxon>
        <taxon>Dikarya</taxon>
        <taxon>Basidiomycota</taxon>
        <taxon>Agaricomycotina</taxon>
        <taxon>Agaricomycetes</taxon>
        <taxon>Agaricomycetidae</taxon>
        <taxon>Agaricales</taxon>
        <taxon>Pleurotineae</taxon>
        <taxon>Pterulaceae</taxon>
        <taxon>Pterulicium</taxon>
    </lineage>
</organism>
<dbReference type="SUPFAM" id="SSF110921">
    <property type="entry name" value="2-isopropylmalate synthase LeuA, allosteric (dimerisation) domain"/>
    <property type="match status" value="2"/>
</dbReference>
<dbReference type="GO" id="GO:0005739">
    <property type="term" value="C:mitochondrion"/>
    <property type="evidence" value="ECO:0007669"/>
    <property type="project" value="TreeGrafter"/>
</dbReference>
<gene>
    <name evidence="9" type="ORF">BDV98DRAFT_567978</name>
</gene>
<comment type="similarity">
    <text evidence="2">Belongs to the alpha-IPM synthase/homocitrate synthase family. LeuA type 2 subfamily.</text>
</comment>
<evidence type="ECO:0000256" key="1">
    <source>
        <dbReference type="ARBA" id="ARBA00000064"/>
    </source>
</evidence>
<sequence>MPMLKDPSQKYTPYTPLVLPNRQWPSQTFTTPPIWLSTDLRDGNQSLATPMTGPQKLMFFRKLVECGFKEIEIAYPSASDTDFEFVRGLIESGEIPDDVWIQVLTPAREDLIRRTFDAVAGAKRVIIHMYNALCPTFRTVVFRNTPPQTLALAVSHTQLVSSLVDEYSAKHGTRFRYEYSPETFSQTEKEYAVEVCSAVMEAWGKAGEGVEEKIIFNLPATVEIGPPNHYADQVEYFCTHLPHRSRALISLHPHNDRGTALAAAELGLLASAQRIEGCLFGNGERTGNVDLIALALNFYTQGISPSLDFSDMDGVKEVVESCNGLAVGERWPYGGELVFTAFSGSHQDAIKKGFEAQAIRHAENRKNGEKELWDIPYLPIDPADLNLTYDAVIRVNSQSGKGGIAYLVKQYLGLDLPRKMQVEFYGVVQSVADKEAREVGWADVVRTFRGAYKFKEKSYVVGKGSEEEEVNAFLESPQNQGALQLLSYTITDPSSSLPHAWSSDSPEARRRFVGSMRVASPGEEEATAVALRGEGNGPLSSLLDALHRTLSLPFSVRSYTEHTIGSSASAQAASYVELTLRPEDADERDAGSYDARPEMLAKGKGVEGKGKEGWWGVGVDTDIARSGLKAVLSAANNALARGDVSLALPSRPPSPSSSDDSEDVGRTIKAGLGLDLPSALRDVFYTLARGKKATGDVVKLFTETYAYGSGPSPITLNHFTLTNHPSSPAIRVISASISIQSSPSSSSSASQTAPDQSGTQTTREIQGQGNGPLSALLDALTGPNAVVEGKLSIRDYSERAMGVGSEVLAASFVDLAYEPVGDRQGVEGNVGQGDDGDAQQRTDEHVWGVASAEDITESGVKAVLSAVGRLRVGVRA</sequence>
<dbReference type="Gene3D" id="3.30.160.270">
    <property type="match status" value="2"/>
</dbReference>
<evidence type="ECO:0000256" key="2">
    <source>
        <dbReference type="ARBA" id="ARBA00009767"/>
    </source>
</evidence>
<dbReference type="InterPro" id="IPR000891">
    <property type="entry name" value="PYR_CT"/>
</dbReference>